<accession>A0A411HMG0</accession>
<name>A0A411HMG0_9GAMM</name>
<evidence type="ECO:0000313" key="1">
    <source>
        <dbReference type="EMBL" id="QBB71614.1"/>
    </source>
</evidence>
<evidence type="ECO:0000313" key="2">
    <source>
        <dbReference type="Proteomes" id="UP000291562"/>
    </source>
</evidence>
<keyword evidence="2" id="KW-1185">Reference proteome</keyword>
<dbReference type="AlphaFoldDB" id="A0A411HMG0"/>
<dbReference type="EMBL" id="CP035704">
    <property type="protein sequence ID" value="QBB71614.1"/>
    <property type="molecule type" value="Genomic_DNA"/>
</dbReference>
<dbReference type="Proteomes" id="UP000291562">
    <property type="component" value="Chromosome"/>
</dbReference>
<organism evidence="1 2">
    <name type="scientific">Pseudolysobacter antarcticus</name>
    <dbReference type="NCBI Taxonomy" id="2511995"/>
    <lineage>
        <taxon>Bacteria</taxon>
        <taxon>Pseudomonadati</taxon>
        <taxon>Pseudomonadota</taxon>
        <taxon>Gammaproteobacteria</taxon>
        <taxon>Lysobacterales</taxon>
        <taxon>Rhodanobacteraceae</taxon>
        <taxon>Pseudolysobacter</taxon>
    </lineage>
</organism>
<sequence>MSNDKKSGELKTIVFAKDGTTKLMEIKGQPYGQLPLGTIVTISEGVTAKCTHLSSTEVGFTIL</sequence>
<proteinExistence type="predicted"/>
<protein>
    <submittedName>
        <fullName evidence="1">Uncharacterized protein</fullName>
    </submittedName>
</protein>
<reference evidence="1 2" key="1">
    <citation type="submission" date="2019-01" db="EMBL/GenBank/DDBJ databases">
        <title>Pseudolysobacter antarctica gen. nov., sp. nov., isolated from Fildes Peninsula, Antarctica.</title>
        <authorList>
            <person name="Wei Z."/>
            <person name="Peng F."/>
        </authorList>
    </citation>
    <scope>NUCLEOTIDE SEQUENCE [LARGE SCALE GENOMIC DNA]</scope>
    <source>
        <strain evidence="1 2">AQ6-296</strain>
    </source>
</reference>
<dbReference type="RefSeq" id="WP_129834789.1">
    <property type="nucleotide sequence ID" value="NZ_CP035704.1"/>
</dbReference>
<gene>
    <name evidence="1" type="ORF">ELE36_15310</name>
</gene>
<dbReference type="KEGG" id="xbc:ELE36_15310"/>